<evidence type="ECO:0000313" key="3">
    <source>
        <dbReference type="EMBL" id="EKG22283.1"/>
    </source>
</evidence>
<dbReference type="EMBL" id="AHHD01000025">
    <property type="protein sequence ID" value="EKG22283.1"/>
    <property type="molecule type" value="Genomic_DNA"/>
</dbReference>
<name>K2S5S0_MACPH</name>
<feature type="compositionally biased region" description="Polar residues" evidence="1">
    <location>
        <begin position="513"/>
        <end position="528"/>
    </location>
</feature>
<comment type="caution">
    <text evidence="3">The sequence shown here is derived from an EMBL/GenBank/DDBJ whole genome shotgun (WGS) entry which is preliminary data.</text>
</comment>
<evidence type="ECO:0000259" key="2">
    <source>
        <dbReference type="Pfam" id="PF25545"/>
    </source>
</evidence>
<feature type="compositionally biased region" description="Basic residues" evidence="1">
    <location>
        <begin position="151"/>
        <end position="163"/>
    </location>
</feature>
<feature type="compositionally biased region" description="Low complexity" evidence="1">
    <location>
        <begin position="164"/>
        <end position="178"/>
    </location>
</feature>
<dbReference type="STRING" id="1126212.K2S5S0"/>
<dbReference type="InParanoid" id="K2S5S0"/>
<feature type="compositionally biased region" description="Polar residues" evidence="1">
    <location>
        <begin position="51"/>
        <end position="61"/>
    </location>
</feature>
<feature type="region of interest" description="Disordered" evidence="1">
    <location>
        <begin position="498"/>
        <end position="534"/>
    </location>
</feature>
<dbReference type="VEuPathDB" id="FungiDB:MPH_00350"/>
<dbReference type="PANTHER" id="PTHR42470:SF2">
    <property type="match status" value="1"/>
</dbReference>
<dbReference type="eggNOG" id="ENOG502SK65">
    <property type="taxonomic scope" value="Eukaryota"/>
</dbReference>
<feature type="region of interest" description="Disordered" evidence="1">
    <location>
        <begin position="151"/>
        <end position="185"/>
    </location>
</feature>
<proteinExistence type="predicted"/>
<feature type="compositionally biased region" description="Basic and acidic residues" evidence="1">
    <location>
        <begin position="82"/>
        <end position="97"/>
    </location>
</feature>
<evidence type="ECO:0000256" key="1">
    <source>
        <dbReference type="SAM" id="MobiDB-lite"/>
    </source>
</evidence>
<dbReference type="HOGENOM" id="CLU_025457_2_0_1"/>
<dbReference type="PANTHER" id="PTHR42470">
    <property type="entry name" value="VAST DOMAIN-CONTAINING PROTEIN"/>
    <property type="match status" value="1"/>
</dbReference>
<reference evidence="3 4" key="1">
    <citation type="journal article" date="2012" name="BMC Genomics">
        <title>Tools to kill: Genome of one of the most destructive plant pathogenic fungi Macrophomina phaseolina.</title>
        <authorList>
            <person name="Islam M.S."/>
            <person name="Haque M.S."/>
            <person name="Islam M.M."/>
            <person name="Emdad E.M."/>
            <person name="Halim A."/>
            <person name="Hossen Q.M.M."/>
            <person name="Hossain M.Z."/>
            <person name="Ahmed B."/>
            <person name="Rahim S."/>
            <person name="Rahman M.S."/>
            <person name="Alam M.M."/>
            <person name="Hou S."/>
            <person name="Wan X."/>
            <person name="Saito J.A."/>
            <person name="Alam M."/>
        </authorList>
    </citation>
    <scope>NUCLEOTIDE SEQUENCE [LARGE SCALE GENOMIC DNA]</scope>
    <source>
        <strain evidence="3 4">MS6</strain>
    </source>
</reference>
<gene>
    <name evidence="3" type="ORF">MPH_00350</name>
</gene>
<accession>K2S5S0</accession>
<feature type="region of interest" description="Disordered" evidence="1">
    <location>
        <begin position="1"/>
        <end position="127"/>
    </location>
</feature>
<protein>
    <recommendedName>
        <fullName evidence="2">DUF7924 domain-containing protein</fullName>
    </recommendedName>
</protein>
<organism evidence="3 4">
    <name type="scientific">Macrophomina phaseolina (strain MS6)</name>
    <name type="common">Charcoal rot fungus</name>
    <dbReference type="NCBI Taxonomy" id="1126212"/>
    <lineage>
        <taxon>Eukaryota</taxon>
        <taxon>Fungi</taxon>
        <taxon>Dikarya</taxon>
        <taxon>Ascomycota</taxon>
        <taxon>Pezizomycotina</taxon>
        <taxon>Dothideomycetes</taxon>
        <taxon>Dothideomycetes incertae sedis</taxon>
        <taxon>Botryosphaeriales</taxon>
        <taxon>Botryosphaeriaceae</taxon>
        <taxon>Macrophomina</taxon>
    </lineage>
</organism>
<feature type="compositionally biased region" description="Low complexity" evidence="1">
    <location>
        <begin position="501"/>
        <end position="512"/>
    </location>
</feature>
<evidence type="ECO:0000313" key="4">
    <source>
        <dbReference type="Proteomes" id="UP000007129"/>
    </source>
</evidence>
<dbReference type="OrthoDB" id="5132737at2759"/>
<sequence>MLSPKPSSSRADRFTGGRPRALRKEARPLRRSARLQQRRTSQSIPALLSAPGNSRPDSPVSSPFLLYRVPSSYGRTTAQPADQKRKCSCEIDTSDRAVHKRQRPSSTATEDIREQAASGSEDGSPIDYWRKYQRWPRTLFESSGTMDLPLARKKSTSTLRRKSSATSISSSGKTPSDSTSRENKGSIYRDKRFDGLLAAHKSFPKKDGLGVASQSKVLCNKLLEAEQPVLQDSLFNDDLFEKTCDYLVNRSEAMVIREIGLLIVPSAAHFARRGAKHLEILAETVNESWSESIPLFKPRPHPDYSVGFDSSAFSEERIKRLKPFVGTLWDESYFAATWYMYFPFLTCEVKCGAAALDIADRQNAHSATLAVRAVVELFRLVKREKELDREILAFSVSHDHSNVRIYGHYPVIDGKDTKYYRYPIHKFDFTIMGGKDKWTTYKFIKNVYDNWMPDHFKRICSAIDAIPPDISFDVSQEPELQFSQTGLSQDLESQRLSQLEGSASVAGHGSVSTNADDTTPDTSVSQNFKKPRRL</sequence>
<dbReference type="Pfam" id="PF25545">
    <property type="entry name" value="DUF7924"/>
    <property type="match status" value="1"/>
</dbReference>
<dbReference type="AlphaFoldDB" id="K2S5S0"/>
<feature type="domain" description="DUF7924" evidence="2">
    <location>
        <begin position="240"/>
        <end position="463"/>
    </location>
</feature>
<dbReference type="InterPro" id="IPR057684">
    <property type="entry name" value="DUF7924"/>
</dbReference>
<dbReference type="Proteomes" id="UP000007129">
    <property type="component" value="Unassembled WGS sequence"/>
</dbReference>